<gene>
    <name evidence="2" type="ORF">HPB48_011321</name>
</gene>
<feature type="region of interest" description="Disordered" evidence="1">
    <location>
        <begin position="1"/>
        <end position="93"/>
    </location>
</feature>
<dbReference type="AlphaFoldDB" id="A0A9J6GJ88"/>
<name>A0A9J6GJ88_HAELO</name>
<dbReference type="OrthoDB" id="6434684at2759"/>
<dbReference type="EMBL" id="JABSTR010000007">
    <property type="protein sequence ID" value="KAH9374695.1"/>
    <property type="molecule type" value="Genomic_DNA"/>
</dbReference>
<evidence type="ECO:0000313" key="2">
    <source>
        <dbReference type="EMBL" id="KAH9374695.1"/>
    </source>
</evidence>
<sequence>MPLRLQTAAARRFRDGPPASVNGHHSASTIDYTVGSTVPEVGADSEHDGVPPNDPENNYKSVVGADSGRDEVPPDCEDDYVSEHSCESSDEDETIGDFEGDFADEYDLLGAGFAKFDGQTLPNSQVTKTGAIAAVMAFAISHGLSWAALGDLTKLINFLFGANALPPSMYLFRKLWSDETQDVVQYHYVCEQCTAEMNVDLDEAHCSVYNHSETVKMQRDRGSVFVMLNLEKQVRFLIEKTKAELHKNLEKLHQPASNITDVTAANVMQD</sequence>
<dbReference type="Proteomes" id="UP000821853">
    <property type="component" value="Chromosome 5"/>
</dbReference>
<evidence type="ECO:0000313" key="3">
    <source>
        <dbReference type="Proteomes" id="UP000821853"/>
    </source>
</evidence>
<accession>A0A9J6GJ88</accession>
<organism evidence="2 3">
    <name type="scientific">Haemaphysalis longicornis</name>
    <name type="common">Bush tick</name>
    <dbReference type="NCBI Taxonomy" id="44386"/>
    <lineage>
        <taxon>Eukaryota</taxon>
        <taxon>Metazoa</taxon>
        <taxon>Ecdysozoa</taxon>
        <taxon>Arthropoda</taxon>
        <taxon>Chelicerata</taxon>
        <taxon>Arachnida</taxon>
        <taxon>Acari</taxon>
        <taxon>Parasitiformes</taxon>
        <taxon>Ixodida</taxon>
        <taxon>Ixodoidea</taxon>
        <taxon>Ixodidae</taxon>
        <taxon>Haemaphysalinae</taxon>
        <taxon>Haemaphysalis</taxon>
    </lineage>
</organism>
<reference evidence="2 3" key="1">
    <citation type="journal article" date="2020" name="Cell">
        <title>Large-Scale Comparative Analyses of Tick Genomes Elucidate Their Genetic Diversity and Vector Capacities.</title>
        <authorList>
            <consortium name="Tick Genome and Microbiome Consortium (TIGMIC)"/>
            <person name="Jia N."/>
            <person name="Wang J."/>
            <person name="Shi W."/>
            <person name="Du L."/>
            <person name="Sun Y."/>
            <person name="Zhan W."/>
            <person name="Jiang J.F."/>
            <person name="Wang Q."/>
            <person name="Zhang B."/>
            <person name="Ji P."/>
            <person name="Bell-Sakyi L."/>
            <person name="Cui X.M."/>
            <person name="Yuan T.T."/>
            <person name="Jiang B.G."/>
            <person name="Yang W.F."/>
            <person name="Lam T.T."/>
            <person name="Chang Q.C."/>
            <person name="Ding S.J."/>
            <person name="Wang X.J."/>
            <person name="Zhu J.G."/>
            <person name="Ruan X.D."/>
            <person name="Zhao L."/>
            <person name="Wei J.T."/>
            <person name="Ye R.Z."/>
            <person name="Que T.C."/>
            <person name="Du C.H."/>
            <person name="Zhou Y.H."/>
            <person name="Cheng J.X."/>
            <person name="Dai P.F."/>
            <person name="Guo W.B."/>
            <person name="Han X.H."/>
            <person name="Huang E.J."/>
            <person name="Li L.F."/>
            <person name="Wei W."/>
            <person name="Gao Y.C."/>
            <person name="Liu J.Z."/>
            <person name="Shao H.Z."/>
            <person name="Wang X."/>
            <person name="Wang C.C."/>
            <person name="Yang T.C."/>
            <person name="Huo Q.B."/>
            <person name="Li W."/>
            <person name="Chen H.Y."/>
            <person name="Chen S.E."/>
            <person name="Zhou L.G."/>
            <person name="Ni X.B."/>
            <person name="Tian J.H."/>
            <person name="Sheng Y."/>
            <person name="Liu T."/>
            <person name="Pan Y.S."/>
            <person name="Xia L.Y."/>
            <person name="Li J."/>
            <person name="Zhao F."/>
            <person name="Cao W.C."/>
        </authorList>
    </citation>
    <scope>NUCLEOTIDE SEQUENCE [LARGE SCALE GENOMIC DNA]</scope>
    <source>
        <strain evidence="2">HaeL-2018</strain>
    </source>
</reference>
<keyword evidence="3" id="KW-1185">Reference proteome</keyword>
<proteinExistence type="predicted"/>
<protein>
    <submittedName>
        <fullName evidence="2">Uncharacterized protein</fullName>
    </submittedName>
</protein>
<comment type="caution">
    <text evidence="2">The sequence shown here is derived from an EMBL/GenBank/DDBJ whole genome shotgun (WGS) entry which is preliminary data.</text>
</comment>
<dbReference type="VEuPathDB" id="VectorBase:HLOH_063285"/>
<feature type="compositionally biased region" description="Polar residues" evidence="1">
    <location>
        <begin position="23"/>
        <end position="36"/>
    </location>
</feature>
<evidence type="ECO:0000256" key="1">
    <source>
        <dbReference type="SAM" id="MobiDB-lite"/>
    </source>
</evidence>